<evidence type="ECO:0000256" key="1">
    <source>
        <dbReference type="ARBA" id="ARBA00023002"/>
    </source>
</evidence>
<dbReference type="InterPro" id="IPR044560">
    <property type="entry name" value="MOase"/>
</dbReference>
<dbReference type="Gene3D" id="3.50.50.60">
    <property type="entry name" value="FAD/NAD(P)-binding domain"/>
    <property type="match status" value="1"/>
</dbReference>
<evidence type="ECO:0000313" key="5">
    <source>
        <dbReference type="EMBL" id="KAK9839501.1"/>
    </source>
</evidence>
<keyword evidence="2" id="KW-0503">Monooxygenase</keyword>
<name>A0AAW1S264_9CHLO</name>
<dbReference type="SUPFAM" id="SSF51905">
    <property type="entry name" value="FAD/NAD(P)-binding domain"/>
    <property type="match status" value="1"/>
</dbReference>
<comment type="similarity">
    <text evidence="3">Belongs to the 3-hydroxybenzoate 6-hydroxylase family.</text>
</comment>
<dbReference type="AlphaFoldDB" id="A0AAW1S264"/>
<evidence type="ECO:0000256" key="2">
    <source>
        <dbReference type="ARBA" id="ARBA00023033"/>
    </source>
</evidence>
<dbReference type="GO" id="GO:0004497">
    <property type="term" value="F:monooxygenase activity"/>
    <property type="evidence" value="ECO:0007669"/>
    <property type="project" value="UniProtKB-KW"/>
</dbReference>
<proteinExistence type="inferred from homology"/>
<evidence type="ECO:0000256" key="3">
    <source>
        <dbReference type="ARBA" id="ARBA00024018"/>
    </source>
</evidence>
<organism evidence="5 6">
    <name type="scientific">Elliptochloris bilobata</name>
    <dbReference type="NCBI Taxonomy" id="381761"/>
    <lineage>
        <taxon>Eukaryota</taxon>
        <taxon>Viridiplantae</taxon>
        <taxon>Chlorophyta</taxon>
        <taxon>core chlorophytes</taxon>
        <taxon>Trebouxiophyceae</taxon>
        <taxon>Trebouxiophyceae incertae sedis</taxon>
        <taxon>Elliptochloris clade</taxon>
        <taxon>Elliptochloris</taxon>
    </lineage>
</organism>
<comment type="caution">
    <text evidence="5">The sequence shown here is derived from an EMBL/GenBank/DDBJ whole genome shotgun (WGS) entry which is preliminary data.</text>
</comment>
<accession>A0AAW1S264</accession>
<evidence type="ECO:0000313" key="6">
    <source>
        <dbReference type="Proteomes" id="UP001445335"/>
    </source>
</evidence>
<dbReference type="EMBL" id="JALJOU010000016">
    <property type="protein sequence ID" value="KAK9839501.1"/>
    <property type="molecule type" value="Genomic_DNA"/>
</dbReference>
<keyword evidence="1" id="KW-0560">Oxidoreductase</keyword>
<dbReference type="Pfam" id="PF01494">
    <property type="entry name" value="FAD_binding_3"/>
    <property type="match status" value="1"/>
</dbReference>
<dbReference type="PANTHER" id="PTHR45934">
    <property type="entry name" value="FAD/NAD(P)-BINDING OXIDOREDUCTASE FAMILY PROTEIN"/>
    <property type="match status" value="1"/>
</dbReference>
<sequence length="380" mass="40749">MHKVGIPTVVLERSDALREEGAAIGMWTNAFRALDAIGVAEPCRAAHPLNTRIRILRDSGAKLREFGMDECHGGPHEIRPVFRSGLLKALEGGVHSERMHFGVKVADARSTADGATVTLDDGRELRSRAVIGADGVRSVVGRSLNIPAPTYSGYIAYRGVARFDDGLPVPEQTISMVFGAGGRRAGMIPLDDRHVYWFTTANRPASDPPLRDPAACKADALQLVRDWHWGVASVIQQTDEAGISRACIMDRWMAPGRSVGEGALSLVGDALHPCTPNLGQGGCLALEDAVVLAQALRGVQGGGAGGTLRSATATAVAEALRGYERERSVRALRIAAQSWLFGFVLQMPFAPVVAARDFYVKNLLMPQHFLSHTLFDVGSL</sequence>
<reference evidence="5 6" key="1">
    <citation type="journal article" date="2024" name="Nat. Commun.">
        <title>Phylogenomics reveals the evolutionary origins of lichenization in chlorophyte algae.</title>
        <authorList>
            <person name="Puginier C."/>
            <person name="Libourel C."/>
            <person name="Otte J."/>
            <person name="Skaloud P."/>
            <person name="Haon M."/>
            <person name="Grisel S."/>
            <person name="Petersen M."/>
            <person name="Berrin J.G."/>
            <person name="Delaux P.M."/>
            <person name="Dal Grande F."/>
            <person name="Keller J."/>
        </authorList>
    </citation>
    <scope>NUCLEOTIDE SEQUENCE [LARGE SCALE GENOMIC DNA]</scope>
    <source>
        <strain evidence="5 6">SAG 245.80</strain>
    </source>
</reference>
<evidence type="ECO:0000259" key="4">
    <source>
        <dbReference type="Pfam" id="PF01494"/>
    </source>
</evidence>
<dbReference type="PRINTS" id="PR00420">
    <property type="entry name" value="RNGMNOXGNASE"/>
</dbReference>
<gene>
    <name evidence="5" type="ORF">WJX81_006151</name>
</gene>
<feature type="domain" description="FAD-binding" evidence="4">
    <location>
        <begin position="2"/>
        <end position="308"/>
    </location>
</feature>
<dbReference type="InterPro" id="IPR036188">
    <property type="entry name" value="FAD/NAD-bd_sf"/>
</dbReference>
<protein>
    <recommendedName>
        <fullName evidence="4">FAD-binding domain-containing protein</fullName>
    </recommendedName>
</protein>
<dbReference type="PANTHER" id="PTHR45934:SF9">
    <property type="entry name" value="FAD_NAD(P)-BINDING OXIDOREDUCTASE FAMILY PROTEIN"/>
    <property type="match status" value="1"/>
</dbReference>
<dbReference type="Proteomes" id="UP001445335">
    <property type="component" value="Unassembled WGS sequence"/>
</dbReference>
<dbReference type="InterPro" id="IPR002938">
    <property type="entry name" value="FAD-bd"/>
</dbReference>
<keyword evidence="6" id="KW-1185">Reference proteome</keyword>
<dbReference type="GO" id="GO:0071949">
    <property type="term" value="F:FAD binding"/>
    <property type="evidence" value="ECO:0007669"/>
    <property type="project" value="InterPro"/>
</dbReference>